<keyword evidence="1" id="KW-0805">Transcription regulation</keyword>
<dbReference type="PANTHER" id="PTHR30146:SF109">
    <property type="entry name" value="HTH-TYPE TRANSCRIPTIONAL REGULATOR GALS"/>
    <property type="match status" value="1"/>
</dbReference>
<dbReference type="InterPro" id="IPR046335">
    <property type="entry name" value="LacI/GalR-like_sensor"/>
</dbReference>
<gene>
    <name evidence="5" type="primary">rbsR_11</name>
    <name evidence="5" type="ORF">SDC9_84409</name>
</gene>
<dbReference type="SMART" id="SM00354">
    <property type="entry name" value="HTH_LACI"/>
    <property type="match status" value="1"/>
</dbReference>
<dbReference type="SUPFAM" id="SSF53822">
    <property type="entry name" value="Periplasmic binding protein-like I"/>
    <property type="match status" value="1"/>
</dbReference>
<proteinExistence type="predicted"/>
<evidence type="ECO:0000256" key="2">
    <source>
        <dbReference type="ARBA" id="ARBA00023125"/>
    </source>
</evidence>
<dbReference type="AlphaFoldDB" id="A0A644ZA78"/>
<organism evidence="5">
    <name type="scientific">bioreactor metagenome</name>
    <dbReference type="NCBI Taxonomy" id="1076179"/>
    <lineage>
        <taxon>unclassified sequences</taxon>
        <taxon>metagenomes</taxon>
        <taxon>ecological metagenomes</taxon>
    </lineage>
</organism>
<accession>A0A644ZA78</accession>
<comment type="caution">
    <text evidence="5">The sequence shown here is derived from an EMBL/GenBank/DDBJ whole genome shotgun (WGS) entry which is preliminary data.</text>
</comment>
<dbReference type="InterPro" id="IPR000843">
    <property type="entry name" value="HTH_LacI"/>
</dbReference>
<feature type="domain" description="HTH lacI-type" evidence="4">
    <location>
        <begin position="5"/>
        <end position="59"/>
    </location>
</feature>
<reference evidence="5" key="1">
    <citation type="submission" date="2019-08" db="EMBL/GenBank/DDBJ databases">
        <authorList>
            <person name="Kucharzyk K."/>
            <person name="Murdoch R.W."/>
            <person name="Higgins S."/>
            <person name="Loffler F."/>
        </authorList>
    </citation>
    <scope>NUCLEOTIDE SEQUENCE</scope>
</reference>
<dbReference type="EMBL" id="VSSQ01008065">
    <property type="protein sequence ID" value="MPM37790.1"/>
    <property type="molecule type" value="Genomic_DNA"/>
</dbReference>
<evidence type="ECO:0000259" key="4">
    <source>
        <dbReference type="PROSITE" id="PS50932"/>
    </source>
</evidence>
<keyword evidence="2" id="KW-0238">DNA-binding</keyword>
<keyword evidence="3" id="KW-0804">Transcription</keyword>
<evidence type="ECO:0000256" key="1">
    <source>
        <dbReference type="ARBA" id="ARBA00023015"/>
    </source>
</evidence>
<dbReference type="Pfam" id="PF13377">
    <property type="entry name" value="Peripla_BP_3"/>
    <property type="match status" value="1"/>
</dbReference>
<dbReference type="PANTHER" id="PTHR30146">
    <property type="entry name" value="LACI-RELATED TRANSCRIPTIONAL REPRESSOR"/>
    <property type="match status" value="1"/>
</dbReference>
<dbReference type="CDD" id="cd06267">
    <property type="entry name" value="PBP1_LacI_sugar_binding-like"/>
    <property type="match status" value="1"/>
</dbReference>
<dbReference type="Gene3D" id="3.40.50.2300">
    <property type="match status" value="2"/>
</dbReference>
<dbReference type="GO" id="GO:0003700">
    <property type="term" value="F:DNA-binding transcription factor activity"/>
    <property type="evidence" value="ECO:0007669"/>
    <property type="project" value="TreeGrafter"/>
</dbReference>
<evidence type="ECO:0000256" key="3">
    <source>
        <dbReference type="ARBA" id="ARBA00023163"/>
    </source>
</evidence>
<evidence type="ECO:0000313" key="5">
    <source>
        <dbReference type="EMBL" id="MPM37790.1"/>
    </source>
</evidence>
<dbReference type="Pfam" id="PF00356">
    <property type="entry name" value="LacI"/>
    <property type="match status" value="1"/>
</dbReference>
<dbReference type="CDD" id="cd01392">
    <property type="entry name" value="HTH_LacI"/>
    <property type="match status" value="1"/>
</dbReference>
<sequence length="335" mass="36948">MGKSVGRAEVAKAAGVSESTVSRALNDSPLISDEIKKKVRMVSEQLGYFPSRTATLFASNKSFAIGFVVPYYPSIMPFTRPYFPSLLDGLLLGSLEHNYTISIVFENHLGRYRSYYELINSHSYDGLVFAITKDQFPELQPLIDRSLPFVLVNNYQEGAASIYARPDVGMTKAFDHATSLGHSHIGYITGDLQFKNGKDRLAMFEELASRYHCTTTIVEGDFSRSSGFDGYQALSRGPSLVMTASDRQAFGFFQACSEHGKRVPQDLSVIGYDNFQPASTSAPPLTTVNHPITEMGKEAVLMLVSMIEQGKAGQQKWADTDLVIRKSTTRFGGQA</sequence>
<protein>
    <submittedName>
        <fullName evidence="5">Ribose operon repressor</fullName>
    </submittedName>
</protein>
<dbReference type="Gene3D" id="1.10.260.40">
    <property type="entry name" value="lambda repressor-like DNA-binding domains"/>
    <property type="match status" value="1"/>
</dbReference>
<dbReference type="InterPro" id="IPR028082">
    <property type="entry name" value="Peripla_BP_I"/>
</dbReference>
<dbReference type="InterPro" id="IPR010982">
    <property type="entry name" value="Lambda_DNA-bd_dom_sf"/>
</dbReference>
<name>A0A644ZA78_9ZZZZ</name>
<dbReference type="PROSITE" id="PS50932">
    <property type="entry name" value="HTH_LACI_2"/>
    <property type="match status" value="1"/>
</dbReference>
<dbReference type="SUPFAM" id="SSF47413">
    <property type="entry name" value="lambda repressor-like DNA-binding domains"/>
    <property type="match status" value="1"/>
</dbReference>
<dbReference type="GO" id="GO:0000976">
    <property type="term" value="F:transcription cis-regulatory region binding"/>
    <property type="evidence" value="ECO:0007669"/>
    <property type="project" value="TreeGrafter"/>
</dbReference>